<dbReference type="AlphaFoldDB" id="A0A839UE04"/>
<protein>
    <submittedName>
        <fullName evidence="1">Uncharacterized protein</fullName>
    </submittedName>
</protein>
<reference evidence="1 2" key="1">
    <citation type="submission" date="2020-08" db="EMBL/GenBank/DDBJ databases">
        <title>Genomic Encyclopedia of Type Strains, Phase III (KMG-III): the genomes of soil and plant-associated and newly described type strains.</title>
        <authorList>
            <person name="Whitman W."/>
        </authorList>
    </citation>
    <scope>NUCLEOTIDE SEQUENCE [LARGE SCALE GENOMIC DNA]</scope>
    <source>
        <strain evidence="1 2">CECT 7015</strain>
    </source>
</reference>
<gene>
    <name evidence="1" type="ORF">FHS21_005708</name>
</gene>
<dbReference type="EMBL" id="JACHXN010000029">
    <property type="protein sequence ID" value="MBB3149256.1"/>
    <property type="molecule type" value="Genomic_DNA"/>
</dbReference>
<keyword evidence="2" id="KW-1185">Reference proteome</keyword>
<evidence type="ECO:0000313" key="2">
    <source>
        <dbReference type="Proteomes" id="UP000554520"/>
    </source>
</evidence>
<comment type="caution">
    <text evidence="1">The sequence shown here is derived from an EMBL/GenBank/DDBJ whole genome shotgun (WGS) entry which is preliminary data.</text>
</comment>
<accession>A0A839UE04</accession>
<sequence length="124" mass="13425">MLDEARICDHDINDVFFRLDSSVKPVEIGKAGDVALYCGDVPADFGLRLLELCLAAAGEEDVSAFANKSLGSRQLVYSQLEDTWAFRREEEMASVTVRGRVRLSAAEGIRAGVLADMGLAVTSD</sequence>
<evidence type="ECO:0000313" key="1">
    <source>
        <dbReference type="EMBL" id="MBB3149256.1"/>
    </source>
</evidence>
<proteinExistence type="predicted"/>
<name>A0A839UE04_9HYPH</name>
<dbReference type="Proteomes" id="UP000554520">
    <property type="component" value="Unassembled WGS sequence"/>
</dbReference>
<organism evidence="1 2">
    <name type="scientific">Phyllobacterium trifolii</name>
    <dbReference type="NCBI Taxonomy" id="300193"/>
    <lineage>
        <taxon>Bacteria</taxon>
        <taxon>Pseudomonadati</taxon>
        <taxon>Pseudomonadota</taxon>
        <taxon>Alphaproteobacteria</taxon>
        <taxon>Hyphomicrobiales</taxon>
        <taxon>Phyllobacteriaceae</taxon>
        <taxon>Phyllobacterium</taxon>
    </lineage>
</organism>